<keyword evidence="3" id="KW-1185">Reference proteome</keyword>
<reference evidence="2 3" key="1">
    <citation type="submission" date="2018-01" db="EMBL/GenBank/DDBJ databases">
        <title>Draft genome of the strawberry crown rot pathogen Phytophthora cactorum.</title>
        <authorList>
            <person name="Armitage A.D."/>
            <person name="Lysoe E."/>
            <person name="Nellist C.F."/>
            <person name="Harrison R.J."/>
            <person name="Brurberg M.B."/>
        </authorList>
    </citation>
    <scope>NUCLEOTIDE SEQUENCE [LARGE SCALE GENOMIC DNA]</scope>
    <source>
        <strain evidence="2 3">10300</strain>
    </source>
</reference>
<dbReference type="AlphaFoldDB" id="A0A329RQ50"/>
<dbReference type="OrthoDB" id="120534at2759"/>
<accession>A0A329RQ50</accession>
<dbReference type="Proteomes" id="UP000251314">
    <property type="component" value="Unassembled WGS sequence"/>
</dbReference>
<evidence type="ECO:0000313" key="2">
    <source>
        <dbReference type="EMBL" id="RAW26450.1"/>
    </source>
</evidence>
<evidence type="ECO:0000313" key="3">
    <source>
        <dbReference type="Proteomes" id="UP000251314"/>
    </source>
</evidence>
<evidence type="ECO:0000259" key="1">
    <source>
        <dbReference type="PROSITE" id="PS51688"/>
    </source>
</evidence>
<proteinExistence type="predicted"/>
<dbReference type="EMBL" id="MJFZ01000649">
    <property type="protein sequence ID" value="RAW26450.1"/>
    <property type="molecule type" value="Genomic_DNA"/>
</dbReference>
<organism evidence="2 3">
    <name type="scientific">Phytophthora cactorum</name>
    <dbReference type="NCBI Taxonomy" id="29920"/>
    <lineage>
        <taxon>Eukaryota</taxon>
        <taxon>Sar</taxon>
        <taxon>Stramenopiles</taxon>
        <taxon>Oomycota</taxon>
        <taxon>Peronosporomycetes</taxon>
        <taxon>Peronosporales</taxon>
        <taxon>Peronosporaceae</taxon>
        <taxon>Phytophthora</taxon>
    </lineage>
</organism>
<name>A0A329RQ50_9STRA</name>
<dbReference type="PROSITE" id="PS51688">
    <property type="entry name" value="ICA"/>
    <property type="match status" value="1"/>
</dbReference>
<comment type="caution">
    <text evidence="2">The sequence shown here is derived from an EMBL/GenBank/DDBJ whole genome shotgun (WGS) entry which is preliminary data.</text>
</comment>
<sequence length="751" mass="77998">MSSGFSYPQPIFTSPIYNPAFYLTLDASGYLTYEYAQTLYLDKNDYRLTYISGITPGTATQGVALVPGTNNDVGGIGSLSCSSLTVNGSIVSSAPSYVLGITPGTAANNKALVLDSSGAVGTIASLTATSITGTLQTAAQTNTTSVGTLTGLTIGGNLSFTGASRSLTGLSSLSATTLTGTLQTAAQTNITSLGTLTGLTIDGNLSFTGASRSLTGLSSLSATTLTGTLQTAAQTHITSVGTLSSLTLATGGTGLQLPSMNFWDGTSTYITFNQMYYLSITEGSADASKALVCNSTKDLNGLRNLTISGALTASTSLSTPTITTDTISKAGTAITSTATELNYLDLATGAGTAEASKALVLDASSNIVGISTLRAKNLVAYQPSATPLTTTSVATSYNMLVYNDSDTTATNSSIGFANDSYGILSAFVPSARIYSARDGGSVGASDLIFGTKSGNGTMSAIADHMCIKSGAIGQTCIGSNFNTTTSMLNVYGSSSLLYGSWERVQEWCNHQSTPMRVGLIIYNEAGNSNSNGASFGTFTNDNLNFMINGSNRMYLNTSGRLGIGNTSPEATLHVTGGVVATDQYYQKASVSGASYRFNWSGVGYGAIGWDSANGQRIRLGISNADGTWAGYPNSVYGGPYTNGSDRRLKQKITDCTYGLKVVMKMQPRRFQWITGSDGKFSLGFIAQELLPLVPEVVSGDETCPKDQNGMIAYPMGVEMSALLPVFCKVIQEQQAQIDILSTTIASLKKIL</sequence>
<protein>
    <recommendedName>
        <fullName evidence="1">Peptidase S74 domain-containing protein</fullName>
    </recommendedName>
</protein>
<feature type="domain" description="Peptidase S74" evidence="1">
    <location>
        <begin position="644"/>
        <end position="744"/>
    </location>
</feature>
<gene>
    <name evidence="2" type="ORF">PC110_g17146</name>
</gene>
<dbReference type="InterPro" id="IPR030392">
    <property type="entry name" value="S74_ICA"/>
</dbReference>
<dbReference type="Pfam" id="PF13884">
    <property type="entry name" value="Peptidase_S74"/>
    <property type="match status" value="1"/>
</dbReference>
<dbReference type="VEuPathDB" id="FungiDB:PC110_g17146"/>